<feature type="transmembrane region" description="Helical" evidence="1">
    <location>
        <begin position="33"/>
        <end position="54"/>
    </location>
</feature>
<evidence type="ECO:0000313" key="2">
    <source>
        <dbReference type="EMBL" id="WDE06032.1"/>
    </source>
</evidence>
<dbReference type="RefSeq" id="WP_044840519.1">
    <property type="nucleotide sequence ID" value="NZ_CP059733.1"/>
</dbReference>
<sequence>MMKLKGQFLLVTMLLTIGSATSSIIVFDQYFNVSPGLMFTLLGIVSVVFCLVNFRVTRGSFFCAKILQYYSLFLAAVCLPAFVIVDNPYYLFYFINIFMMLATFYLITGNAYREFVKYQHEHFADIKEAREEIEKIINGKKQKKR</sequence>
<feature type="transmembrane region" description="Helical" evidence="1">
    <location>
        <begin position="90"/>
        <end position="108"/>
    </location>
</feature>
<keyword evidence="1" id="KW-0812">Transmembrane</keyword>
<protein>
    <submittedName>
        <fullName evidence="2">Uncharacterized protein</fullName>
    </submittedName>
</protein>
<dbReference type="AlphaFoldDB" id="A0AAE9Z6K5"/>
<keyword evidence="1" id="KW-0472">Membrane</keyword>
<dbReference type="KEGG" id="tvd:SG34_003630"/>
<evidence type="ECO:0000256" key="1">
    <source>
        <dbReference type="SAM" id="Phobius"/>
    </source>
</evidence>
<dbReference type="EMBL" id="CP059733">
    <property type="protein sequence ID" value="WDE06032.1"/>
    <property type="molecule type" value="Genomic_DNA"/>
</dbReference>
<reference evidence="2 3" key="2">
    <citation type="journal article" date="2022" name="Mar. Drugs">
        <title>Bioassay-Guided Fractionation Leads to the Detection of Cholic Acid Generated by the Rare Thalassomonas sp.</title>
        <authorList>
            <person name="Pheiffer F."/>
            <person name="Schneider Y.K."/>
            <person name="Hansen E.H."/>
            <person name="Andersen J.H."/>
            <person name="Isaksson J."/>
            <person name="Busche T."/>
            <person name="R C."/>
            <person name="Kalinowski J."/>
            <person name="Zyl L.V."/>
            <person name="Trindade M."/>
        </authorList>
    </citation>
    <scope>NUCLEOTIDE SEQUENCE [LARGE SCALE GENOMIC DNA]</scope>
    <source>
        <strain evidence="2 3">XOM25</strain>
    </source>
</reference>
<feature type="transmembrane region" description="Helical" evidence="1">
    <location>
        <begin position="66"/>
        <end position="84"/>
    </location>
</feature>
<name>A0AAE9Z6K5_9GAMM</name>
<reference evidence="2 3" key="1">
    <citation type="journal article" date="2015" name="Genome Announc.">
        <title>Draft Genome Sequences of Marine Isolates of Thalassomonas viridans and Thalassomonas actiniarum.</title>
        <authorList>
            <person name="Olonade I."/>
            <person name="van Zyl L.J."/>
            <person name="Trindade M."/>
        </authorList>
    </citation>
    <scope>NUCLEOTIDE SEQUENCE [LARGE SCALE GENOMIC DNA]</scope>
    <source>
        <strain evidence="2 3">XOM25</strain>
    </source>
</reference>
<proteinExistence type="predicted"/>
<gene>
    <name evidence="2" type="ORF">SG34_003630</name>
</gene>
<keyword evidence="1" id="KW-1133">Transmembrane helix</keyword>
<keyword evidence="3" id="KW-1185">Reference proteome</keyword>
<dbReference type="Proteomes" id="UP000032352">
    <property type="component" value="Chromosome"/>
</dbReference>
<organism evidence="2 3">
    <name type="scientific">Thalassomonas viridans</name>
    <dbReference type="NCBI Taxonomy" id="137584"/>
    <lineage>
        <taxon>Bacteria</taxon>
        <taxon>Pseudomonadati</taxon>
        <taxon>Pseudomonadota</taxon>
        <taxon>Gammaproteobacteria</taxon>
        <taxon>Alteromonadales</taxon>
        <taxon>Colwelliaceae</taxon>
        <taxon>Thalassomonas</taxon>
    </lineage>
</organism>
<evidence type="ECO:0000313" key="3">
    <source>
        <dbReference type="Proteomes" id="UP000032352"/>
    </source>
</evidence>
<accession>A0AAE9Z6K5</accession>